<proteinExistence type="predicted"/>
<protein>
    <submittedName>
        <fullName evidence="1">Uncharacterized protein</fullName>
    </submittedName>
</protein>
<gene>
    <name evidence="1" type="ORF">ATANTOWER_032361</name>
</gene>
<sequence length="128" mass="14320">MDSPALPCPCRIFAEVLISAQQPCFCSLTSEFLPNPWIRKPASAFLCRISARFSDVDLISDDLSVTTAVKRACDFPCLTETYCDIITATETFLWRLKEQAIGTKLFRQSLKSVSCLLLQRSPASHQLN</sequence>
<organism evidence="1 2">
    <name type="scientific">Ataeniobius toweri</name>
    <dbReference type="NCBI Taxonomy" id="208326"/>
    <lineage>
        <taxon>Eukaryota</taxon>
        <taxon>Metazoa</taxon>
        <taxon>Chordata</taxon>
        <taxon>Craniata</taxon>
        <taxon>Vertebrata</taxon>
        <taxon>Euteleostomi</taxon>
        <taxon>Actinopterygii</taxon>
        <taxon>Neopterygii</taxon>
        <taxon>Teleostei</taxon>
        <taxon>Neoteleostei</taxon>
        <taxon>Acanthomorphata</taxon>
        <taxon>Ovalentaria</taxon>
        <taxon>Atherinomorphae</taxon>
        <taxon>Cyprinodontiformes</taxon>
        <taxon>Goodeidae</taxon>
        <taxon>Ataeniobius</taxon>
    </lineage>
</organism>
<comment type="caution">
    <text evidence="1">The sequence shown here is derived from an EMBL/GenBank/DDBJ whole genome shotgun (WGS) entry which is preliminary data.</text>
</comment>
<reference evidence="1 2" key="1">
    <citation type="submission" date="2021-07" db="EMBL/GenBank/DDBJ databases">
        <authorList>
            <person name="Palmer J.M."/>
        </authorList>
    </citation>
    <scope>NUCLEOTIDE SEQUENCE [LARGE SCALE GENOMIC DNA]</scope>
    <source>
        <strain evidence="1 2">AT_MEX2019</strain>
        <tissue evidence="1">Muscle</tissue>
    </source>
</reference>
<dbReference type="EMBL" id="JAHUTI010000948">
    <property type="protein sequence ID" value="MED6232557.1"/>
    <property type="molecule type" value="Genomic_DNA"/>
</dbReference>
<keyword evidence="2" id="KW-1185">Reference proteome</keyword>
<accession>A0ABU7A3J4</accession>
<dbReference type="Proteomes" id="UP001345963">
    <property type="component" value="Unassembled WGS sequence"/>
</dbReference>
<evidence type="ECO:0000313" key="1">
    <source>
        <dbReference type="EMBL" id="MED6232557.1"/>
    </source>
</evidence>
<evidence type="ECO:0000313" key="2">
    <source>
        <dbReference type="Proteomes" id="UP001345963"/>
    </source>
</evidence>
<name>A0ABU7A3J4_9TELE</name>